<reference evidence="3" key="1">
    <citation type="submission" date="2021-02" db="EMBL/GenBank/DDBJ databases">
        <authorList>
            <person name="Nowell W R."/>
        </authorList>
    </citation>
    <scope>NUCLEOTIDE SEQUENCE</scope>
</reference>
<sequence length="424" mass="49274">MIIRSSKSVDLFELAIPVQRLLNQYINQADSVFECNSIVYHHKNIRAKSVIVHDLAHAKEIPIFCQVHHLLNAKDKWFIIAEELNTISFNDKLWSYEVEFSGKLIKIDIEKCFDILPHCLDTYLVEQTRYNLYFCVLDEDIDGETLVLLQNNDIMNIFPRIKDRVKFIDLRSKMISNLNEQDENNDESTGVLNENTIRGSSVSNEAQQSNNDIDPMTDPDPSSNIVCSDDDNDDALTKATLPIYYEVPQLTVRMQHYIDDNNISKFNPHTTLRGELLSILFDDVTTSHQLFYPTNNEYMTMAKCIVKKLCIAPSLVHQSIRDWHESIKQKFKRERKPLQMVNNFVQAKQNKYGKTKGRPKQKSAILQAERKIKDTPMINLTDKQNENLLSIVNNMNMELLKDKPDNDTLNDLWTQSFNIRRLCI</sequence>
<protein>
    <submittedName>
        <fullName evidence="3">Uncharacterized protein</fullName>
    </submittedName>
</protein>
<comment type="caution">
    <text evidence="3">The sequence shown here is derived from an EMBL/GenBank/DDBJ whole genome shotgun (WGS) entry which is preliminary data.</text>
</comment>
<dbReference type="EMBL" id="CAJOBJ010245807">
    <property type="protein sequence ID" value="CAF5084599.1"/>
    <property type="molecule type" value="Genomic_DNA"/>
</dbReference>
<name>A0A8S3ETU4_9BILA</name>
<dbReference type="Proteomes" id="UP000681720">
    <property type="component" value="Unassembled WGS sequence"/>
</dbReference>
<evidence type="ECO:0000313" key="3">
    <source>
        <dbReference type="EMBL" id="CAF5084599.1"/>
    </source>
</evidence>
<proteinExistence type="predicted"/>
<evidence type="ECO:0000256" key="1">
    <source>
        <dbReference type="SAM" id="MobiDB-lite"/>
    </source>
</evidence>
<feature type="region of interest" description="Disordered" evidence="1">
    <location>
        <begin position="179"/>
        <end position="225"/>
    </location>
</feature>
<dbReference type="Proteomes" id="UP000681967">
    <property type="component" value="Unassembled WGS sequence"/>
</dbReference>
<feature type="non-terminal residue" evidence="3">
    <location>
        <position position="1"/>
    </location>
</feature>
<feature type="compositionally biased region" description="Polar residues" evidence="1">
    <location>
        <begin position="187"/>
        <end position="212"/>
    </location>
</feature>
<dbReference type="EMBL" id="CAJOBH010217801">
    <property type="protein sequence ID" value="CAF5025815.1"/>
    <property type="molecule type" value="Genomic_DNA"/>
</dbReference>
<gene>
    <name evidence="2" type="ORF">BYL167_LOCUS56093</name>
    <name evidence="3" type="ORF">GIL414_LOCUS61909</name>
</gene>
<accession>A0A8S3ETU4</accession>
<evidence type="ECO:0000313" key="2">
    <source>
        <dbReference type="EMBL" id="CAF5025815.1"/>
    </source>
</evidence>
<organism evidence="3 4">
    <name type="scientific">Rotaria magnacalcarata</name>
    <dbReference type="NCBI Taxonomy" id="392030"/>
    <lineage>
        <taxon>Eukaryota</taxon>
        <taxon>Metazoa</taxon>
        <taxon>Spiralia</taxon>
        <taxon>Gnathifera</taxon>
        <taxon>Rotifera</taxon>
        <taxon>Eurotatoria</taxon>
        <taxon>Bdelloidea</taxon>
        <taxon>Philodinida</taxon>
        <taxon>Philodinidae</taxon>
        <taxon>Rotaria</taxon>
    </lineage>
</organism>
<dbReference type="AlphaFoldDB" id="A0A8S3ETU4"/>
<evidence type="ECO:0000313" key="4">
    <source>
        <dbReference type="Proteomes" id="UP000681720"/>
    </source>
</evidence>